<keyword evidence="3" id="KW-1185">Reference proteome</keyword>
<dbReference type="SUPFAM" id="SSF50891">
    <property type="entry name" value="Cyclophilin-like"/>
    <property type="match status" value="1"/>
</dbReference>
<dbReference type="GO" id="GO:0005737">
    <property type="term" value="C:cytoplasm"/>
    <property type="evidence" value="ECO:0007669"/>
    <property type="project" value="TreeGrafter"/>
</dbReference>
<gene>
    <name evidence="4" type="primary">LOC108742990</name>
</gene>
<reference evidence="4" key="1">
    <citation type="submission" date="2025-08" db="UniProtKB">
        <authorList>
            <consortium name="RefSeq"/>
        </authorList>
    </citation>
    <scope>IDENTIFICATION</scope>
    <source>
        <tissue evidence="4">Entire body</tissue>
    </source>
</reference>
<name>A0A1W4XCN7_AGRPL</name>
<dbReference type="AlphaFoldDB" id="A0A1W4XCN7"/>
<dbReference type="PRINTS" id="PR00153">
    <property type="entry name" value="CSAPPISMRASE"/>
</dbReference>
<dbReference type="GeneID" id="108742990"/>
<feature type="domain" description="PPIase cyclophilin-type" evidence="2">
    <location>
        <begin position="253"/>
        <end position="399"/>
    </location>
</feature>
<dbReference type="RefSeq" id="XP_018333881.1">
    <property type="nucleotide sequence ID" value="XM_018478379.1"/>
</dbReference>
<dbReference type="OrthoDB" id="193499at2759"/>
<dbReference type="PANTHER" id="PTHR11071:SF561">
    <property type="entry name" value="PEPTIDYL-PROLYL CIS-TRANS ISOMERASE D-RELATED"/>
    <property type="match status" value="1"/>
</dbReference>
<dbReference type="InterPro" id="IPR029488">
    <property type="entry name" value="Hmw/CFAP97"/>
</dbReference>
<dbReference type="Proteomes" id="UP000192223">
    <property type="component" value="Unplaced"/>
</dbReference>
<dbReference type="InterPro" id="IPR002130">
    <property type="entry name" value="Cyclophilin-type_PPIase_dom"/>
</dbReference>
<dbReference type="Pfam" id="PF00160">
    <property type="entry name" value="Pro_isomerase"/>
    <property type="match status" value="1"/>
</dbReference>
<dbReference type="PROSITE" id="PS50072">
    <property type="entry name" value="CSA_PPIASE_2"/>
    <property type="match status" value="1"/>
</dbReference>
<comment type="similarity">
    <text evidence="1">Belongs to the CFAP97 family.</text>
</comment>
<sequence length="404" mass="47055">MVVEIRLTFIKPYPKNYLEGKQSYVIYCIRQNDSKRCDIAKRKMAPNTLRKKIKKFRPTRIPRYLPGQVTKDVLEADLKMFNDFRRKIFYVESKIDTKPPPMNPYRFIKADRLLADANKLFEIDKRNKQLLRNINLINRHGGRVDSFNPNAYTRQSKWRAQELKMREITKHNKKIYVSILSAESDYSVKKMNEFWKYMIEKFRYVCKMPVTIFDKISHDQILRSQPSISGGLEATADRPLCFLEFEIKDLMYLGKVVFELYYDFVPVTVQNFLSLCKGDNGLTYKGSPIHNIVKYQCIEMGDITKGNGKGGMSIYGSTYPEENFVLKHTRGGVLSMIRIGKNENNSQFSITLDKVEKFDGKRVVFGKSIKGAENLIKLQDLGRRVGRPSCNVIISNCGEYFKIR</sequence>
<evidence type="ECO:0000256" key="1">
    <source>
        <dbReference type="ARBA" id="ARBA00008315"/>
    </source>
</evidence>
<dbReference type="STRING" id="224129.A0A1W4XCN7"/>
<dbReference type="GO" id="GO:0006457">
    <property type="term" value="P:protein folding"/>
    <property type="evidence" value="ECO:0007669"/>
    <property type="project" value="TreeGrafter"/>
</dbReference>
<accession>A0A1W4XCN7</accession>
<organism evidence="3 4">
    <name type="scientific">Agrilus planipennis</name>
    <name type="common">Emerald ash borer</name>
    <name type="synonym">Agrilus marcopoli</name>
    <dbReference type="NCBI Taxonomy" id="224129"/>
    <lineage>
        <taxon>Eukaryota</taxon>
        <taxon>Metazoa</taxon>
        <taxon>Ecdysozoa</taxon>
        <taxon>Arthropoda</taxon>
        <taxon>Hexapoda</taxon>
        <taxon>Insecta</taxon>
        <taxon>Pterygota</taxon>
        <taxon>Neoptera</taxon>
        <taxon>Endopterygota</taxon>
        <taxon>Coleoptera</taxon>
        <taxon>Polyphaga</taxon>
        <taxon>Elateriformia</taxon>
        <taxon>Buprestoidea</taxon>
        <taxon>Buprestidae</taxon>
        <taxon>Agrilinae</taxon>
        <taxon>Agrilus</taxon>
    </lineage>
</organism>
<evidence type="ECO:0000259" key="2">
    <source>
        <dbReference type="PROSITE" id="PS50072"/>
    </source>
</evidence>
<dbReference type="Gene3D" id="2.40.100.10">
    <property type="entry name" value="Cyclophilin-like"/>
    <property type="match status" value="1"/>
</dbReference>
<proteinExistence type="inferred from homology"/>
<dbReference type="GO" id="GO:0003755">
    <property type="term" value="F:peptidyl-prolyl cis-trans isomerase activity"/>
    <property type="evidence" value="ECO:0007669"/>
    <property type="project" value="InterPro"/>
</dbReference>
<dbReference type="PANTHER" id="PTHR11071">
    <property type="entry name" value="PEPTIDYL-PROLYL CIS-TRANS ISOMERASE"/>
    <property type="match status" value="1"/>
</dbReference>
<dbReference type="Pfam" id="PF13879">
    <property type="entry name" value="Hmw_CFAP97"/>
    <property type="match status" value="1"/>
</dbReference>
<evidence type="ECO:0000313" key="3">
    <source>
        <dbReference type="Proteomes" id="UP000192223"/>
    </source>
</evidence>
<dbReference type="KEGG" id="apln:108742990"/>
<evidence type="ECO:0000313" key="4">
    <source>
        <dbReference type="RefSeq" id="XP_018333881.1"/>
    </source>
</evidence>
<dbReference type="InterPro" id="IPR029000">
    <property type="entry name" value="Cyclophilin-like_dom_sf"/>
</dbReference>
<protein>
    <submittedName>
        <fullName evidence="4">Problable inactive peptidyl-prolyl cis-trans isomerase-like 6 isoform X1</fullName>
    </submittedName>
</protein>
<dbReference type="GO" id="GO:0016018">
    <property type="term" value="F:cyclosporin A binding"/>
    <property type="evidence" value="ECO:0007669"/>
    <property type="project" value="TreeGrafter"/>
</dbReference>
<dbReference type="InParanoid" id="A0A1W4XCN7"/>